<dbReference type="Pfam" id="PF02801">
    <property type="entry name" value="Ketoacyl-synt_C"/>
    <property type="match status" value="1"/>
</dbReference>
<dbReference type="PROSITE" id="PS52004">
    <property type="entry name" value="KS3_2"/>
    <property type="match status" value="1"/>
</dbReference>
<evidence type="ECO:0000313" key="6">
    <source>
        <dbReference type="EMBL" id="SEK52799.1"/>
    </source>
</evidence>
<dbReference type="EMBL" id="FOAS01000003">
    <property type="protein sequence ID" value="SEK52799.1"/>
    <property type="molecule type" value="Genomic_DNA"/>
</dbReference>
<dbReference type="InterPro" id="IPR018201">
    <property type="entry name" value="Ketoacyl_synth_AS"/>
</dbReference>
<dbReference type="PANTHER" id="PTHR11712:SF320">
    <property type="entry name" value="BETA-KETOACYL SYNTHASE"/>
    <property type="match status" value="1"/>
</dbReference>
<protein>
    <submittedName>
        <fullName evidence="6">3-oxoacyl-[acyl-carrier-protein] synthase-1</fullName>
    </submittedName>
</protein>
<dbReference type="UniPathway" id="UPA00094"/>
<proteinExistence type="inferred from homology"/>
<dbReference type="InterPro" id="IPR014031">
    <property type="entry name" value="Ketoacyl_synth_C"/>
</dbReference>
<dbReference type="NCBIfam" id="NF006618">
    <property type="entry name" value="PRK09185.1"/>
    <property type="match status" value="1"/>
</dbReference>
<evidence type="ECO:0000259" key="5">
    <source>
        <dbReference type="PROSITE" id="PS52004"/>
    </source>
</evidence>
<gene>
    <name evidence="6" type="ORF">SAMN05216214_10367</name>
</gene>
<keyword evidence="7" id="KW-1185">Reference proteome</keyword>
<name>A0A1H7HRB2_9GAMM</name>
<evidence type="ECO:0000313" key="7">
    <source>
        <dbReference type="Proteomes" id="UP000185766"/>
    </source>
</evidence>
<feature type="domain" description="Ketosynthase family 3 (KS3)" evidence="5">
    <location>
        <begin position="1"/>
        <end position="384"/>
    </location>
</feature>
<dbReference type="InterPro" id="IPR014030">
    <property type="entry name" value="Ketoacyl_synth_N"/>
</dbReference>
<dbReference type="GO" id="GO:0006633">
    <property type="term" value="P:fatty acid biosynthetic process"/>
    <property type="evidence" value="ECO:0007669"/>
    <property type="project" value="UniProtKB-UniPathway"/>
</dbReference>
<dbReference type="CDD" id="cd00834">
    <property type="entry name" value="KAS_I_II"/>
    <property type="match status" value="1"/>
</dbReference>
<dbReference type="PROSITE" id="PS00606">
    <property type="entry name" value="KS3_1"/>
    <property type="match status" value="1"/>
</dbReference>
<dbReference type="PANTHER" id="PTHR11712">
    <property type="entry name" value="POLYKETIDE SYNTHASE-RELATED"/>
    <property type="match status" value="1"/>
</dbReference>
<evidence type="ECO:0000256" key="1">
    <source>
        <dbReference type="ARBA" id="ARBA00005194"/>
    </source>
</evidence>
<dbReference type="InterPro" id="IPR000794">
    <property type="entry name" value="Beta-ketoacyl_synthase"/>
</dbReference>
<sequence>MNTYLNALGLISPLGNDLASTAQALFSGRSGLQKQAGWIPEQSIPVGAVNTPLAALPDALHAYENRCNRLLYAALAPLAAELDQALTRYGRARVGLVIGTSTAGILEGGQAVREGHAAAHYGRQELTSATRWLEQYLGLQGPVILISTACTSGARALLTAKRLLHSDLCDVVLCGGADSLCHLTLNGFNALEAIAAEPCQPLSANRQGINIGEAAALFLLSKEPSPIRLLGAAASSDAHHMSAPDPSGQGALRAMQGALKDAQLSASDIGYLNLHGTATVHNDAMESLAAHQLFAEHVPCSSTKPLTGHTLGAAGALEAAFCWLTLHPDYNPERRLPLHCWDGQADPKLPRLALADSNARLAKPYAMSNSFAFGGNNACVILGAST</sequence>
<accession>A0A1H7HRB2</accession>
<evidence type="ECO:0000256" key="3">
    <source>
        <dbReference type="ARBA" id="ARBA00022679"/>
    </source>
</evidence>
<dbReference type="GO" id="GO:0005829">
    <property type="term" value="C:cytosol"/>
    <property type="evidence" value="ECO:0007669"/>
    <property type="project" value="TreeGrafter"/>
</dbReference>
<dbReference type="SMART" id="SM00825">
    <property type="entry name" value="PKS_KS"/>
    <property type="match status" value="1"/>
</dbReference>
<dbReference type="InterPro" id="IPR016039">
    <property type="entry name" value="Thiolase-like"/>
</dbReference>
<dbReference type="SUPFAM" id="SSF53901">
    <property type="entry name" value="Thiolase-like"/>
    <property type="match status" value="2"/>
</dbReference>
<organism evidence="6 7">
    <name type="scientific">Atopomonas hussainii</name>
    <dbReference type="NCBI Taxonomy" id="1429083"/>
    <lineage>
        <taxon>Bacteria</taxon>
        <taxon>Pseudomonadati</taxon>
        <taxon>Pseudomonadota</taxon>
        <taxon>Gammaproteobacteria</taxon>
        <taxon>Pseudomonadales</taxon>
        <taxon>Pseudomonadaceae</taxon>
        <taxon>Atopomonas</taxon>
    </lineage>
</organism>
<dbReference type="Pfam" id="PF00109">
    <property type="entry name" value="ketoacyl-synt"/>
    <property type="match status" value="1"/>
</dbReference>
<dbReference type="Proteomes" id="UP000185766">
    <property type="component" value="Unassembled WGS sequence"/>
</dbReference>
<evidence type="ECO:0000256" key="2">
    <source>
        <dbReference type="ARBA" id="ARBA00008467"/>
    </source>
</evidence>
<comment type="pathway">
    <text evidence="1">Lipid metabolism; fatty acid biosynthesis.</text>
</comment>
<dbReference type="InterPro" id="IPR020841">
    <property type="entry name" value="PKS_Beta-ketoAc_synthase_dom"/>
</dbReference>
<keyword evidence="3 4" id="KW-0808">Transferase</keyword>
<dbReference type="GO" id="GO:0004315">
    <property type="term" value="F:3-oxoacyl-[acyl-carrier-protein] synthase activity"/>
    <property type="evidence" value="ECO:0007669"/>
    <property type="project" value="InterPro"/>
</dbReference>
<evidence type="ECO:0000256" key="4">
    <source>
        <dbReference type="RuleBase" id="RU003694"/>
    </source>
</evidence>
<reference evidence="6 7" key="1">
    <citation type="submission" date="2016-10" db="EMBL/GenBank/DDBJ databases">
        <authorList>
            <person name="de Groot N.N."/>
        </authorList>
    </citation>
    <scope>NUCLEOTIDE SEQUENCE [LARGE SCALE GENOMIC DNA]</scope>
    <source>
        <strain evidence="6 7">JCM 19513</strain>
    </source>
</reference>
<dbReference type="Gene3D" id="3.40.47.10">
    <property type="match status" value="2"/>
</dbReference>
<dbReference type="RefSeq" id="WP_074865162.1">
    <property type="nucleotide sequence ID" value="NZ_FOAS01000003.1"/>
</dbReference>
<comment type="similarity">
    <text evidence="2 4">Belongs to the thiolase-like superfamily. Beta-ketoacyl-ACP synthases family.</text>
</comment>
<dbReference type="AlphaFoldDB" id="A0A1H7HRB2"/>